<dbReference type="InterPro" id="IPR041854">
    <property type="entry name" value="BFD-like_2Fe2S-bd_dom_sf"/>
</dbReference>
<protein>
    <recommendedName>
        <fullName evidence="15">Glycerol-3-phosphate dehydrogenase</fullName>
    </recommendedName>
</protein>
<dbReference type="InterPro" id="IPR007419">
    <property type="entry name" value="BFD-like_2Fe2S-bd_dom"/>
</dbReference>
<dbReference type="GO" id="GO:0019563">
    <property type="term" value="P:glycerol catabolic process"/>
    <property type="evidence" value="ECO:0007669"/>
    <property type="project" value="UniProtKB-UniPathway"/>
</dbReference>
<evidence type="ECO:0000256" key="10">
    <source>
        <dbReference type="ARBA" id="ARBA00023002"/>
    </source>
</evidence>
<dbReference type="AlphaFoldDB" id="A0A381SRB1"/>
<dbReference type="GO" id="GO:0006072">
    <property type="term" value="P:glycerol-3-phosphate metabolic process"/>
    <property type="evidence" value="ECO:0007669"/>
    <property type="project" value="InterPro"/>
</dbReference>
<dbReference type="PRINTS" id="PR01001">
    <property type="entry name" value="FADG3PDH"/>
</dbReference>
<evidence type="ECO:0000259" key="12">
    <source>
        <dbReference type="Pfam" id="PF01266"/>
    </source>
</evidence>
<dbReference type="GO" id="GO:0004368">
    <property type="term" value="F:glycerol-3-phosphate dehydrogenase (quinone) activity"/>
    <property type="evidence" value="ECO:0007669"/>
    <property type="project" value="InterPro"/>
</dbReference>
<comment type="subcellular location">
    <subcellularLocation>
        <location evidence="3">Cell membrane</location>
        <topology evidence="3">Peripheral membrane protein</topology>
    </subcellularLocation>
</comment>
<gene>
    <name evidence="14" type="ORF">METZ01_LOCUS59374</name>
</gene>
<dbReference type="SUPFAM" id="SSF51905">
    <property type="entry name" value="FAD/NAD(P)-binding domain"/>
    <property type="match status" value="1"/>
</dbReference>
<dbReference type="Gene3D" id="1.10.10.1100">
    <property type="entry name" value="BFD-like [2Fe-2S]-binding domain"/>
    <property type="match status" value="1"/>
</dbReference>
<keyword evidence="8" id="KW-0285">Flavoprotein</keyword>
<dbReference type="Pfam" id="PF04324">
    <property type="entry name" value="Fer2_BFD"/>
    <property type="match status" value="1"/>
</dbReference>
<name>A0A381SRB1_9ZZZZ</name>
<evidence type="ECO:0008006" key="15">
    <source>
        <dbReference type="Google" id="ProtNLM"/>
    </source>
</evidence>
<evidence type="ECO:0000256" key="2">
    <source>
        <dbReference type="ARBA" id="ARBA00001974"/>
    </source>
</evidence>
<dbReference type="PANTHER" id="PTHR11985">
    <property type="entry name" value="GLYCEROL-3-PHOSPHATE DEHYDROGENASE"/>
    <property type="match status" value="1"/>
</dbReference>
<evidence type="ECO:0000259" key="13">
    <source>
        <dbReference type="Pfam" id="PF04324"/>
    </source>
</evidence>
<evidence type="ECO:0000256" key="1">
    <source>
        <dbReference type="ARBA" id="ARBA00001917"/>
    </source>
</evidence>
<keyword evidence="9" id="KW-0274">FAD</keyword>
<dbReference type="InterPro" id="IPR000447">
    <property type="entry name" value="G3P_DH_FAD-dep"/>
</dbReference>
<evidence type="ECO:0000256" key="7">
    <source>
        <dbReference type="ARBA" id="ARBA00022475"/>
    </source>
</evidence>
<dbReference type="EMBL" id="UINC01003461">
    <property type="protein sequence ID" value="SVA06520.1"/>
    <property type="molecule type" value="Genomic_DNA"/>
</dbReference>
<comment type="similarity">
    <text evidence="5">Belongs to the FAD-dependent glycerol-3-phosphate dehydrogenase family.</text>
</comment>
<dbReference type="InterPro" id="IPR036188">
    <property type="entry name" value="FAD/NAD-bd_sf"/>
</dbReference>
<dbReference type="GO" id="GO:0005886">
    <property type="term" value="C:plasma membrane"/>
    <property type="evidence" value="ECO:0007669"/>
    <property type="project" value="UniProtKB-SubCell"/>
</dbReference>
<feature type="domain" description="FAD dependent oxidoreductase" evidence="12">
    <location>
        <begin position="3"/>
        <end position="341"/>
    </location>
</feature>
<organism evidence="14">
    <name type="scientific">marine metagenome</name>
    <dbReference type="NCBI Taxonomy" id="408172"/>
    <lineage>
        <taxon>unclassified sequences</taxon>
        <taxon>metagenomes</taxon>
        <taxon>ecological metagenomes</taxon>
    </lineage>
</organism>
<comment type="cofactor">
    <cofactor evidence="1">
        <name>FMN</name>
        <dbReference type="ChEBI" id="CHEBI:58210"/>
    </cofactor>
</comment>
<dbReference type="CDD" id="cd19946">
    <property type="entry name" value="GlpA-like_Fer2_BFD-like"/>
    <property type="match status" value="1"/>
</dbReference>
<comment type="subunit">
    <text evidence="6">Composed of a catalytic GlpA/B dimer and of membrane bound GlpC.</text>
</comment>
<evidence type="ECO:0000256" key="5">
    <source>
        <dbReference type="ARBA" id="ARBA00007330"/>
    </source>
</evidence>
<evidence type="ECO:0000256" key="6">
    <source>
        <dbReference type="ARBA" id="ARBA00011331"/>
    </source>
</evidence>
<dbReference type="Pfam" id="PF01266">
    <property type="entry name" value="DAO"/>
    <property type="match status" value="1"/>
</dbReference>
<reference evidence="14" key="1">
    <citation type="submission" date="2018-05" db="EMBL/GenBank/DDBJ databases">
        <authorList>
            <person name="Lanie J.A."/>
            <person name="Ng W.-L."/>
            <person name="Kazmierczak K.M."/>
            <person name="Andrzejewski T.M."/>
            <person name="Davidsen T.M."/>
            <person name="Wayne K.J."/>
            <person name="Tettelin H."/>
            <person name="Glass J.I."/>
            <person name="Rusch D."/>
            <person name="Podicherti R."/>
            <person name="Tsui H.-C.T."/>
            <person name="Winkler M.E."/>
        </authorList>
    </citation>
    <scope>NUCLEOTIDE SEQUENCE</scope>
</reference>
<evidence type="ECO:0000256" key="8">
    <source>
        <dbReference type="ARBA" id="ARBA00022630"/>
    </source>
</evidence>
<dbReference type="InterPro" id="IPR006076">
    <property type="entry name" value="FAD-dep_OxRdtase"/>
</dbReference>
<evidence type="ECO:0000313" key="14">
    <source>
        <dbReference type="EMBL" id="SVA06520.1"/>
    </source>
</evidence>
<evidence type="ECO:0000256" key="11">
    <source>
        <dbReference type="ARBA" id="ARBA00023136"/>
    </source>
</evidence>
<dbReference type="UniPathway" id="UPA00618">
    <property type="reaction ID" value="UER00673"/>
</dbReference>
<comment type="cofactor">
    <cofactor evidence="2">
        <name>FAD</name>
        <dbReference type="ChEBI" id="CHEBI:57692"/>
    </cofactor>
</comment>
<evidence type="ECO:0000256" key="3">
    <source>
        <dbReference type="ARBA" id="ARBA00004202"/>
    </source>
</evidence>
<evidence type="ECO:0000256" key="4">
    <source>
        <dbReference type="ARBA" id="ARBA00005157"/>
    </source>
</evidence>
<dbReference type="PROSITE" id="PS00977">
    <property type="entry name" value="FAD_G3PDH_1"/>
    <property type="match status" value="1"/>
</dbReference>
<keyword evidence="11" id="KW-0472">Membrane</keyword>
<feature type="domain" description="BFD-like [2Fe-2S]-binding" evidence="13">
    <location>
        <begin position="401"/>
        <end position="452"/>
    </location>
</feature>
<dbReference type="Gene3D" id="3.50.50.60">
    <property type="entry name" value="FAD/NAD(P)-binding domain"/>
    <property type="match status" value="3"/>
</dbReference>
<proteinExistence type="inferred from homology"/>
<sequence>MPKIIVIGGGATGCGVARDLVLRGYQTTLIEFGDLGSGTTSRFHGMLQSGARYVVSDTPYAAECFRERETISKIAPEAVELIGGLFISLPNDPEDYPEKFIKCCEIAKIPCQEIQIDEVLKKEKELSNNILRAFQVPDAVINSWQLVNLLAKDIKANGGEVLTNHKVVSIKQHNNLVKSVEVIEKNGFKKILECDCIINASGPWSGKIAKLVDQEVELQLTKGSVMVFSHRIVSQAINRCRIPSSNDIMCPSGTVCLWGTTSEIVNDPDTTKIRPEEIQELLIGAEELFPKIKNYRSFRAWAGVRPLVKPKNFDKNIPLPRSHSVIDHNENGLKNFLTVCGGSLTTHRSMAEDVVNKLGNKLGINTHCSTDTIPISNSKNANWIPSSYFQKIENQKNFNDVVCECEAITKTDIEEIMKNENLSDFHDIRRRIRVGFGPCQGTFCNSRLAEIVVNHKIDIDIKKSILNFWSERLKGSIRTSYGDQAKQILLSDYIHQENFGLRLTEENSEKDDIRA</sequence>
<dbReference type="PANTHER" id="PTHR11985:SF15">
    <property type="entry name" value="GLYCEROL-3-PHOSPHATE DEHYDROGENASE, MITOCHONDRIAL"/>
    <property type="match status" value="1"/>
</dbReference>
<keyword evidence="7" id="KW-1003">Cell membrane</keyword>
<evidence type="ECO:0000256" key="9">
    <source>
        <dbReference type="ARBA" id="ARBA00022827"/>
    </source>
</evidence>
<comment type="pathway">
    <text evidence="4">Polyol metabolism; glycerol degradation via glycerol kinase pathway; glycerone phosphate from sn-glycerol 3-phosphate (anaerobic route): step 1/1.</text>
</comment>
<accession>A0A381SRB1</accession>
<dbReference type="SUPFAM" id="SSF54373">
    <property type="entry name" value="FAD-linked reductases, C-terminal domain"/>
    <property type="match status" value="1"/>
</dbReference>
<keyword evidence="10" id="KW-0560">Oxidoreductase</keyword>